<dbReference type="OrthoDB" id="39139at2157"/>
<evidence type="ECO:0000256" key="5">
    <source>
        <dbReference type="ARBA" id="ARBA00022691"/>
    </source>
</evidence>
<comment type="similarity">
    <text evidence="2 6">Belongs to the diphthine synthase family.</text>
</comment>
<dbReference type="GeneID" id="11139566"/>
<keyword evidence="3 6" id="KW-0489">Methyltransferase</keyword>
<keyword evidence="5 6" id="KW-0949">S-adenosyl-L-methionine</keyword>
<dbReference type="InterPro" id="IPR035996">
    <property type="entry name" value="4pyrrol_Methylase_sf"/>
</dbReference>
<dbReference type="Gene3D" id="3.40.1010.10">
    <property type="entry name" value="Cobalt-precorrin-4 Transmethylase, Domain 1"/>
    <property type="match status" value="1"/>
</dbReference>
<feature type="domain" description="Tetrapyrrole methylase" evidence="8">
    <location>
        <begin position="4"/>
        <end position="199"/>
    </location>
</feature>
<proteinExistence type="inferred from homology"/>
<accession>G0EF60</accession>
<feature type="binding site" evidence="6 7">
    <location>
        <position position="166"/>
    </location>
    <ligand>
        <name>S-adenosyl-L-methionine</name>
        <dbReference type="ChEBI" id="CHEBI:59789"/>
    </ligand>
</feature>
<dbReference type="GO" id="GO:0032259">
    <property type="term" value="P:methylation"/>
    <property type="evidence" value="ECO:0007669"/>
    <property type="project" value="UniProtKB-KW"/>
</dbReference>
<evidence type="ECO:0000256" key="2">
    <source>
        <dbReference type="ARBA" id="ARBA00006729"/>
    </source>
</evidence>
<evidence type="ECO:0000313" key="9">
    <source>
        <dbReference type="EMBL" id="AEM38957.1"/>
    </source>
</evidence>
<dbReference type="PANTHER" id="PTHR10882:SF0">
    <property type="entry name" value="DIPHTHINE METHYL ESTER SYNTHASE"/>
    <property type="match status" value="1"/>
</dbReference>
<organism evidence="9 10">
    <name type="scientific">Pyrolobus fumarii (strain DSM 11204 / 1A)</name>
    <dbReference type="NCBI Taxonomy" id="694429"/>
    <lineage>
        <taxon>Archaea</taxon>
        <taxon>Thermoproteota</taxon>
        <taxon>Thermoprotei</taxon>
        <taxon>Desulfurococcales</taxon>
        <taxon>Pyrodictiaceae</taxon>
        <taxon>Pyrolobus</taxon>
    </lineage>
</organism>
<dbReference type="InterPro" id="IPR014776">
    <property type="entry name" value="4pyrrole_Mease_sub2"/>
</dbReference>
<keyword evidence="4 6" id="KW-0808">Transferase</keyword>
<feature type="binding site" evidence="6 7">
    <location>
        <position position="89"/>
    </location>
    <ligand>
        <name>S-adenosyl-L-methionine</name>
        <dbReference type="ChEBI" id="CHEBI:59789"/>
    </ligand>
</feature>
<dbReference type="Gene3D" id="3.30.950.10">
    <property type="entry name" value="Methyltransferase, Cobalt-precorrin-4 Transmethylase, Domain 2"/>
    <property type="match status" value="1"/>
</dbReference>
<dbReference type="PANTHER" id="PTHR10882">
    <property type="entry name" value="DIPHTHINE SYNTHASE"/>
    <property type="match status" value="1"/>
</dbReference>
<feature type="binding site" evidence="6 7">
    <location>
        <position position="86"/>
    </location>
    <ligand>
        <name>S-adenosyl-L-methionine</name>
        <dbReference type="ChEBI" id="CHEBI:59789"/>
    </ligand>
</feature>
<dbReference type="AlphaFoldDB" id="G0EF60"/>
<dbReference type="EMBL" id="CP002838">
    <property type="protein sequence ID" value="AEM38957.1"/>
    <property type="molecule type" value="Genomic_DNA"/>
</dbReference>
<sequence length="272" mass="30101">MPLFIAGFGTSIEYVTLRLLDVLREADKVYIDAYTSIAPGLDADSVARLAPRAEIVIADRKLLEEKQSVIIEEAREKNIVVLVPGDPMLATTHVTLRIEAVRRGVSVELIHGVSGLQAVVSYTGLQVYRFGRTVTLVYPEEGFKPYSTVEYTWENLDRGLHTLILLDLRLDQGRAMSINEAIPILLELEDELVSQTGRKERLIRDSILVGVARAGTREAKCRAGKAEEVASEAYPPPPHSLIVTAPRLHPIEEEALHLICNLGVARHGPKTR</sequence>
<comment type="catalytic activity">
    <reaction evidence="6">
        <text>2-[(3S)-amino-3-carboxypropyl]-L-histidyl-[translation elongation factor 2] + 3 S-adenosyl-L-methionine = diphthine-[translation elongation factor 2] + 3 S-adenosyl-L-homocysteine + 3 H(+)</text>
        <dbReference type="Rhea" id="RHEA:36415"/>
        <dbReference type="Rhea" id="RHEA-COMP:9749"/>
        <dbReference type="Rhea" id="RHEA-COMP:10172"/>
        <dbReference type="ChEBI" id="CHEBI:15378"/>
        <dbReference type="ChEBI" id="CHEBI:57856"/>
        <dbReference type="ChEBI" id="CHEBI:59789"/>
        <dbReference type="ChEBI" id="CHEBI:73995"/>
        <dbReference type="ChEBI" id="CHEBI:82696"/>
        <dbReference type="EC" id="2.1.1.98"/>
    </reaction>
</comment>
<dbReference type="InterPro" id="IPR004551">
    <property type="entry name" value="Dphthn_synthase"/>
</dbReference>
<dbReference type="NCBIfam" id="TIGR00522">
    <property type="entry name" value="dph5"/>
    <property type="match status" value="1"/>
</dbReference>
<evidence type="ECO:0000256" key="3">
    <source>
        <dbReference type="ARBA" id="ARBA00022603"/>
    </source>
</evidence>
<feature type="binding site" evidence="6 7">
    <location>
        <position position="214"/>
    </location>
    <ligand>
        <name>S-adenosyl-L-methionine</name>
        <dbReference type="ChEBI" id="CHEBI:59789"/>
    </ligand>
</feature>
<feature type="binding site" evidence="6 7">
    <location>
        <begin position="114"/>
        <end position="115"/>
    </location>
    <ligand>
        <name>S-adenosyl-L-methionine</name>
        <dbReference type="ChEBI" id="CHEBI:59789"/>
    </ligand>
</feature>
<dbReference type="GO" id="GO:0017183">
    <property type="term" value="P:protein histidyl modification to diphthamide"/>
    <property type="evidence" value="ECO:0007669"/>
    <property type="project" value="UniProtKB-UniRule"/>
</dbReference>
<dbReference type="RefSeq" id="WP_014026634.1">
    <property type="nucleotide sequence ID" value="NC_015931.1"/>
</dbReference>
<dbReference type="HAMAP" id="MF_01084">
    <property type="entry name" value="Diphthine_synth"/>
    <property type="match status" value="1"/>
</dbReference>
<dbReference type="KEGG" id="pfm:Pyrfu_1089"/>
<evidence type="ECO:0000256" key="6">
    <source>
        <dbReference type="HAMAP-Rule" id="MF_01084"/>
    </source>
</evidence>
<evidence type="ECO:0000256" key="1">
    <source>
        <dbReference type="ARBA" id="ARBA00005156"/>
    </source>
</evidence>
<dbReference type="InterPro" id="IPR000878">
    <property type="entry name" value="4pyrrol_Mease"/>
</dbReference>
<evidence type="ECO:0000256" key="4">
    <source>
        <dbReference type="ARBA" id="ARBA00022679"/>
    </source>
</evidence>
<dbReference type="UniPathway" id="UPA00559"/>
<evidence type="ECO:0000313" key="10">
    <source>
        <dbReference type="Proteomes" id="UP000001037"/>
    </source>
</evidence>
<reference evidence="9 10" key="1">
    <citation type="journal article" date="2011" name="Stand. Genomic Sci.">
        <title>Complete genome sequence of the hyperthermophilic chemolithoautotroph Pyrolobus fumarii type strain (1A).</title>
        <authorList>
            <person name="Anderson I."/>
            <person name="Goker M."/>
            <person name="Nolan M."/>
            <person name="Lucas S."/>
            <person name="Hammon N."/>
            <person name="Deshpande S."/>
            <person name="Cheng J.F."/>
            <person name="Tapia R."/>
            <person name="Han C."/>
            <person name="Goodwin L."/>
            <person name="Pitluck S."/>
            <person name="Huntemann M."/>
            <person name="Liolios K."/>
            <person name="Ivanova N."/>
            <person name="Pagani I."/>
            <person name="Mavromatis K."/>
            <person name="Ovchinikova G."/>
            <person name="Pati A."/>
            <person name="Chen A."/>
            <person name="Palaniappan K."/>
            <person name="Land M."/>
            <person name="Hauser L."/>
            <person name="Brambilla E.M."/>
            <person name="Huber H."/>
            <person name="Yasawong M."/>
            <person name="Rohde M."/>
            <person name="Spring S."/>
            <person name="Abt B."/>
            <person name="Sikorski J."/>
            <person name="Wirth R."/>
            <person name="Detter J.C."/>
            <person name="Woyke T."/>
            <person name="Bristow J."/>
            <person name="Eisen J.A."/>
            <person name="Markowitz V."/>
            <person name="Hugenholtz P."/>
            <person name="Kyrpides N.C."/>
            <person name="Klenk H.P."/>
            <person name="Lapidus A."/>
        </authorList>
    </citation>
    <scope>NUCLEOTIDE SEQUENCE [LARGE SCALE GENOMIC DNA]</scope>
    <source>
        <strain evidence="10">DSM 11204 / 1A</strain>
    </source>
</reference>
<protein>
    <recommendedName>
        <fullName evidence="6">Diphthine synthase</fullName>
        <ecNumber evidence="6">2.1.1.98</ecNumber>
    </recommendedName>
    <alternativeName>
        <fullName evidence="6">Diphthamide biosynthesis methyltransferase</fullName>
    </alternativeName>
</protein>
<dbReference type="Proteomes" id="UP000001037">
    <property type="component" value="Chromosome"/>
</dbReference>
<dbReference type="InParanoid" id="G0EF60"/>
<gene>
    <name evidence="6" type="primary">dphB</name>
    <name evidence="9" type="ordered locus">Pyrfu_1089</name>
</gene>
<dbReference type="SUPFAM" id="SSF53790">
    <property type="entry name" value="Tetrapyrrole methylase"/>
    <property type="match status" value="1"/>
</dbReference>
<comment type="caution">
    <text evidence="6">Lacks conserved residue(s) required for the propagation of feature annotation.</text>
</comment>
<dbReference type="eggNOG" id="arCOG04161">
    <property type="taxonomic scope" value="Archaea"/>
</dbReference>
<dbReference type="GO" id="GO:0004164">
    <property type="term" value="F:diphthine synthase activity"/>
    <property type="evidence" value="ECO:0007669"/>
    <property type="project" value="UniProtKB-UniRule"/>
</dbReference>
<keyword evidence="10" id="KW-1185">Reference proteome</keyword>
<dbReference type="InterPro" id="IPR014777">
    <property type="entry name" value="4pyrrole_Mease_sub1"/>
</dbReference>
<feature type="binding site" evidence="6 7">
    <location>
        <position position="239"/>
    </location>
    <ligand>
        <name>S-adenosyl-L-methionine</name>
        <dbReference type="ChEBI" id="CHEBI:59789"/>
    </ligand>
</feature>
<name>G0EF60_PYRF1</name>
<dbReference type="PIRSF" id="PIRSF036432">
    <property type="entry name" value="Diphthine_synth"/>
    <property type="match status" value="1"/>
</dbReference>
<comment type="function">
    <text evidence="6">S-adenosyl-L-methionine-dependent methyltransferase that catalyzes the trimethylation of the amino group of the modified target histidine residue in translation elongation factor 2 (EF-2), to form an intermediate called diphthine. The three successive methylation reactions represent the second step of diphthamide biosynthesis.</text>
</comment>
<dbReference type="HOGENOM" id="CLU_066040_0_0_2"/>
<comment type="pathway">
    <text evidence="1 6">Protein modification; peptidyl-diphthamide biosynthesis.</text>
</comment>
<dbReference type="STRING" id="694429.Pyrfu_1089"/>
<dbReference type="CDD" id="cd11647">
    <property type="entry name" value="DHP5_DphB"/>
    <property type="match status" value="1"/>
</dbReference>
<evidence type="ECO:0000259" key="8">
    <source>
        <dbReference type="Pfam" id="PF00590"/>
    </source>
</evidence>
<dbReference type="EC" id="2.1.1.98" evidence="6"/>
<dbReference type="FunCoup" id="G0EF60">
    <property type="interactions" value="171"/>
</dbReference>
<evidence type="ECO:0000256" key="7">
    <source>
        <dbReference type="PIRSR" id="PIRSR036432-1"/>
    </source>
</evidence>
<comment type="subunit">
    <text evidence="6">Homodimer.</text>
</comment>
<dbReference type="Pfam" id="PF00590">
    <property type="entry name" value="TP_methylase"/>
    <property type="match status" value="1"/>
</dbReference>